<gene>
    <name evidence="2" type="ORF">JAY77_23070</name>
</gene>
<name>A0A9E4NQ92_9GAMM</name>
<organism evidence="2 3">
    <name type="scientific">Candidatus Thiodiazotropha taylori</name>
    <dbReference type="NCBI Taxonomy" id="2792791"/>
    <lineage>
        <taxon>Bacteria</taxon>
        <taxon>Pseudomonadati</taxon>
        <taxon>Pseudomonadota</taxon>
        <taxon>Gammaproteobacteria</taxon>
        <taxon>Chromatiales</taxon>
        <taxon>Sedimenticolaceae</taxon>
        <taxon>Candidatus Thiodiazotropha</taxon>
    </lineage>
</organism>
<comment type="caution">
    <text evidence="2">The sequence shown here is derived from an EMBL/GenBank/DDBJ whole genome shotgun (WGS) entry which is preliminary data.</text>
</comment>
<proteinExistence type="predicted"/>
<evidence type="ECO:0000256" key="1">
    <source>
        <dbReference type="SAM" id="Phobius"/>
    </source>
</evidence>
<evidence type="ECO:0000313" key="3">
    <source>
        <dbReference type="Proteomes" id="UP000886674"/>
    </source>
</evidence>
<reference evidence="2" key="1">
    <citation type="journal article" date="2021" name="Proc. Natl. Acad. Sci. U.S.A.">
        <title>Global biogeography of chemosynthetic symbionts reveals both localized and globally distributed symbiont groups. .</title>
        <authorList>
            <person name="Osvatic J.T."/>
            <person name="Wilkins L.G.E."/>
            <person name="Leibrecht L."/>
            <person name="Leray M."/>
            <person name="Zauner S."/>
            <person name="Polzin J."/>
            <person name="Camacho Y."/>
            <person name="Gros O."/>
            <person name="van Gils J.A."/>
            <person name="Eisen J.A."/>
            <person name="Petersen J.M."/>
            <person name="Yuen B."/>
        </authorList>
    </citation>
    <scope>NUCLEOTIDE SEQUENCE</scope>
    <source>
        <strain evidence="2">MAGclacostrist055</strain>
    </source>
</reference>
<protein>
    <submittedName>
        <fullName evidence="2">Uncharacterized protein</fullName>
    </submittedName>
</protein>
<sequence length="207" mass="23639">MTILSVDAILGLFGGVGLSFSLWWILNHHLVPVIEFSEELSRRPIDFDKQPYRHQFAFKNAGTRSVINVRIKAKLLIVDPRKRGVQITNYFDIKLSSDDIFEMKPGVMLRMSPDIHMSESLDTPLIDSELLMKLKSKEITLDDIFDTYSDAKFYVQIIATDIYSHATKVFQSKLYARSDVRNGVFRGAGLDITPYHSPTQPWAELAN</sequence>
<keyword evidence="1" id="KW-0472">Membrane</keyword>
<keyword evidence="1" id="KW-1133">Transmembrane helix</keyword>
<dbReference type="AlphaFoldDB" id="A0A9E4NQ92"/>
<feature type="transmembrane region" description="Helical" evidence="1">
    <location>
        <begin position="6"/>
        <end position="26"/>
    </location>
</feature>
<accession>A0A9E4NQ92</accession>
<keyword evidence="1" id="KW-0812">Transmembrane</keyword>
<dbReference type="EMBL" id="JAEPCR010000186">
    <property type="protein sequence ID" value="MCG7981014.1"/>
    <property type="molecule type" value="Genomic_DNA"/>
</dbReference>
<evidence type="ECO:0000313" key="2">
    <source>
        <dbReference type="EMBL" id="MCG7981014.1"/>
    </source>
</evidence>
<dbReference type="Proteomes" id="UP000886674">
    <property type="component" value="Unassembled WGS sequence"/>
</dbReference>